<dbReference type="GO" id="GO:0016779">
    <property type="term" value="F:nucleotidyltransferase activity"/>
    <property type="evidence" value="ECO:0007669"/>
    <property type="project" value="UniProtKB-KW"/>
</dbReference>
<dbReference type="Pfam" id="PF17919">
    <property type="entry name" value="RT_RNaseH_2"/>
    <property type="match status" value="1"/>
</dbReference>
<dbReference type="GO" id="GO:0003677">
    <property type="term" value="F:DNA binding"/>
    <property type="evidence" value="ECO:0007669"/>
    <property type="project" value="UniProtKB-KW"/>
</dbReference>
<dbReference type="InterPro" id="IPR045857">
    <property type="entry name" value="O16G_dom_2"/>
</dbReference>
<organism evidence="16 17">
    <name type="scientific">Parthenolecanium corni</name>
    <dbReference type="NCBI Taxonomy" id="536013"/>
    <lineage>
        <taxon>Eukaryota</taxon>
        <taxon>Metazoa</taxon>
        <taxon>Ecdysozoa</taxon>
        <taxon>Arthropoda</taxon>
        <taxon>Hexapoda</taxon>
        <taxon>Insecta</taxon>
        <taxon>Pterygota</taxon>
        <taxon>Neoptera</taxon>
        <taxon>Paraneoptera</taxon>
        <taxon>Hemiptera</taxon>
        <taxon>Sternorrhyncha</taxon>
        <taxon>Coccoidea</taxon>
        <taxon>Coccidae</taxon>
        <taxon>Parthenolecanium</taxon>
    </lineage>
</organism>
<dbReference type="InterPro" id="IPR021109">
    <property type="entry name" value="Peptidase_aspartic_dom_sf"/>
</dbReference>
<evidence type="ECO:0000256" key="7">
    <source>
        <dbReference type="ARBA" id="ARBA00022750"/>
    </source>
</evidence>
<evidence type="ECO:0000256" key="6">
    <source>
        <dbReference type="ARBA" id="ARBA00022722"/>
    </source>
</evidence>
<name>A0AAN9TE55_9HEMI</name>
<feature type="compositionally biased region" description="Polar residues" evidence="13">
    <location>
        <begin position="1293"/>
        <end position="1315"/>
    </location>
</feature>
<dbReference type="SUPFAM" id="SSF57756">
    <property type="entry name" value="Retrovirus zinc finger-like domains"/>
    <property type="match status" value="1"/>
</dbReference>
<keyword evidence="11" id="KW-0511">Multifunctional enzyme</keyword>
<comment type="caution">
    <text evidence="16">The sequence shown here is derived from an EMBL/GenBank/DDBJ whole genome shotgun (WGS) entry which is preliminary data.</text>
</comment>
<dbReference type="Pfam" id="PF00078">
    <property type="entry name" value="RVT_1"/>
    <property type="match status" value="1"/>
</dbReference>
<dbReference type="InterPro" id="IPR036875">
    <property type="entry name" value="Znf_CCHC_sf"/>
</dbReference>
<dbReference type="InterPro" id="IPR036397">
    <property type="entry name" value="RNaseH_sf"/>
</dbReference>
<dbReference type="GO" id="GO:0005975">
    <property type="term" value="P:carbohydrate metabolic process"/>
    <property type="evidence" value="ECO:0007669"/>
    <property type="project" value="InterPro"/>
</dbReference>
<keyword evidence="9" id="KW-0238">DNA-binding</keyword>
<dbReference type="InterPro" id="IPR017853">
    <property type="entry name" value="GH"/>
</dbReference>
<dbReference type="CDD" id="cd09274">
    <property type="entry name" value="RNase_HI_RT_Ty3"/>
    <property type="match status" value="1"/>
</dbReference>
<dbReference type="SUPFAM" id="SSF53098">
    <property type="entry name" value="Ribonuclease H-like"/>
    <property type="match status" value="1"/>
</dbReference>
<accession>A0AAN9TE55</accession>
<dbReference type="InterPro" id="IPR001584">
    <property type="entry name" value="Integrase_cat-core"/>
</dbReference>
<feature type="compositionally biased region" description="Polar residues" evidence="13">
    <location>
        <begin position="31"/>
        <end position="44"/>
    </location>
</feature>
<evidence type="ECO:0000256" key="2">
    <source>
        <dbReference type="ARBA" id="ARBA00008061"/>
    </source>
</evidence>
<dbReference type="SMART" id="SM00343">
    <property type="entry name" value="ZnF_C2HC"/>
    <property type="match status" value="2"/>
</dbReference>
<keyword evidence="5" id="KW-0548">Nucleotidyltransferase</keyword>
<evidence type="ECO:0000256" key="1">
    <source>
        <dbReference type="ARBA" id="ARBA00001657"/>
    </source>
</evidence>
<evidence type="ECO:0008006" key="18">
    <source>
        <dbReference type="Google" id="ProtNLM"/>
    </source>
</evidence>
<feature type="compositionally biased region" description="Polar residues" evidence="13">
    <location>
        <begin position="1346"/>
        <end position="1358"/>
    </location>
</feature>
<keyword evidence="7" id="KW-0064">Aspartyl protease</keyword>
<dbReference type="FunFam" id="3.90.400.10:FF:000001">
    <property type="entry name" value="Maltase A3, isoform A"/>
    <property type="match status" value="1"/>
</dbReference>
<dbReference type="InterPro" id="IPR006047">
    <property type="entry name" value="GH13_cat_dom"/>
</dbReference>
<keyword evidence="17" id="KW-1185">Reference proteome</keyword>
<feature type="domain" description="Integrase catalytic" evidence="15">
    <location>
        <begin position="1115"/>
        <end position="1264"/>
    </location>
</feature>
<dbReference type="InterPro" id="IPR041588">
    <property type="entry name" value="Integrase_H2C2"/>
</dbReference>
<dbReference type="PROSITE" id="PS50878">
    <property type="entry name" value="RT_POL"/>
    <property type="match status" value="1"/>
</dbReference>
<dbReference type="InterPro" id="IPR012337">
    <property type="entry name" value="RNaseH-like_sf"/>
</dbReference>
<dbReference type="Gene3D" id="3.10.10.10">
    <property type="entry name" value="HIV Type 1 Reverse Transcriptase, subunit A, domain 1"/>
    <property type="match status" value="1"/>
</dbReference>
<evidence type="ECO:0000256" key="3">
    <source>
        <dbReference type="ARBA" id="ARBA00022670"/>
    </source>
</evidence>
<reference evidence="16 17" key="1">
    <citation type="submission" date="2024-03" db="EMBL/GenBank/DDBJ databases">
        <title>Adaptation during the transition from Ophiocordyceps entomopathogen to insect associate is accompanied by gene loss and intensified selection.</title>
        <authorList>
            <person name="Ward C.M."/>
            <person name="Onetto C.A."/>
            <person name="Borneman A.R."/>
        </authorList>
    </citation>
    <scope>NUCLEOTIDE SEQUENCE [LARGE SCALE GENOMIC DNA]</scope>
    <source>
        <strain evidence="16">AWRI1</strain>
        <tissue evidence="16">Single Adult Female</tissue>
    </source>
</reference>
<feature type="compositionally biased region" description="Basic and acidic residues" evidence="13">
    <location>
        <begin position="1328"/>
        <end position="1344"/>
    </location>
</feature>
<dbReference type="FunFam" id="3.30.70.270:FF:000020">
    <property type="entry name" value="Transposon Tf2-6 polyprotein-like Protein"/>
    <property type="match status" value="1"/>
</dbReference>
<comment type="similarity">
    <text evidence="2">Belongs to the glycosyl hydrolase 13 family.</text>
</comment>
<dbReference type="CDD" id="cd01647">
    <property type="entry name" value="RT_LTR"/>
    <property type="match status" value="1"/>
</dbReference>
<feature type="compositionally biased region" description="Polar residues" evidence="13">
    <location>
        <begin position="341"/>
        <end position="351"/>
    </location>
</feature>
<dbReference type="GO" id="GO:0004190">
    <property type="term" value="F:aspartic-type endopeptidase activity"/>
    <property type="evidence" value="ECO:0007669"/>
    <property type="project" value="UniProtKB-KW"/>
</dbReference>
<dbReference type="FunFam" id="1.10.340.70:FF:000003">
    <property type="entry name" value="Protein CBG25708"/>
    <property type="match status" value="1"/>
</dbReference>
<feature type="compositionally biased region" description="Basic residues" evidence="13">
    <location>
        <begin position="1388"/>
        <end position="1397"/>
    </location>
</feature>
<feature type="compositionally biased region" description="Low complexity" evidence="13">
    <location>
        <begin position="11"/>
        <end position="20"/>
    </location>
</feature>
<keyword evidence="6" id="KW-0540">Nuclease</keyword>
<dbReference type="Gene3D" id="3.30.70.270">
    <property type="match status" value="2"/>
</dbReference>
<keyword evidence="10" id="KW-0325">Glycoprotein</keyword>
<dbReference type="InterPro" id="IPR050951">
    <property type="entry name" value="Retrovirus_Pol_polyprotein"/>
</dbReference>
<feature type="compositionally biased region" description="Polar residues" evidence="13">
    <location>
        <begin position="280"/>
        <end position="293"/>
    </location>
</feature>
<keyword evidence="4" id="KW-0808">Transferase</keyword>
<dbReference type="GO" id="GO:0008270">
    <property type="term" value="F:zinc ion binding"/>
    <property type="evidence" value="ECO:0007669"/>
    <property type="project" value="InterPro"/>
</dbReference>
<dbReference type="Gene3D" id="3.30.420.10">
    <property type="entry name" value="Ribonuclease H-like superfamily/Ribonuclease H"/>
    <property type="match status" value="1"/>
</dbReference>
<dbReference type="GO" id="GO:0006508">
    <property type="term" value="P:proteolysis"/>
    <property type="evidence" value="ECO:0007669"/>
    <property type="project" value="UniProtKB-KW"/>
</dbReference>
<feature type="region of interest" description="Disordered" evidence="13">
    <location>
        <begin position="1328"/>
        <end position="1399"/>
    </location>
</feature>
<evidence type="ECO:0000313" key="16">
    <source>
        <dbReference type="EMBL" id="KAK7585937.1"/>
    </source>
</evidence>
<evidence type="ECO:0000256" key="9">
    <source>
        <dbReference type="ARBA" id="ARBA00023125"/>
    </source>
</evidence>
<sequence length="1804" mass="206169">MTKPKKDKKSTNPTRTTQTRSKTKQKLMMTGNENGNDSATGSGEQTPVINAVQFNALIQGLNSLVQQQKSVVQPPAIPPLQPFKKGVESFSTYLERLDNYCLLTKTPPELKVPTLLHCLEPEDNDLLKRLTHPELPSSKTFDELVTLLKAQKDPPPNVMRARHKFSQCLQGSDSIATFKSNLKEASKYCEYDCPHCKKSILDMHLLSQFICGLKDQEIRGQLLRSKDVTTFEKAVEAALSIEASKIDSSNIQMKSPQPPLNVNLLRDTRPKRNQNDTKFSKSVKSQNTNSSFKGSDRPKCSHCGWKNHVSSDCKYKDAICKICSKKGHIATICPDKKKNGSDSSQKNAESSKQPKKINRLSDDGDSSDDSSDEEIEMYQLKTENSKKGKPIIVNVVVESATIPMEFDTGAKATVISEANFNNFLPNVKILPTRNSAKSYFGEVRKLIGRAYVYAQFNGYKEKVKLYIAKDNVTTVIGRNWLEAFRVIRKNSISLDFKAIKLLKTIDHVDVKYRSRLDNILKKYFILFDGKYGQAKNFVCSHKLLKDARPVYMKPRPLPFAIKEAVTAEILDMERAGIIERITHTSWGTPIVPIIKGSRVRICGDYKCTLNRLINDDKYPIPHIEEILSKLNGGKYFCKLDLSRAYLTLPVDDETAVMQAISTHLGTFKVNRLMFGAKTSPSIWQRYIDQLLGHLEGVTVFFDDIKIQGADQEEMLARLENVLKILAENGLKLNRDKCEFFTTSLRYLGYKIDQDGIHKTEDKIRALLEAAPPTNVSQLRSLLGLIQYYSRFCPNLATVLKPLNKRLMKDCFKWTKNCEKAFEEVKREIASDRVLVPYDPQLPVLLATDASPYGLGAVLSHIYPNGIEKPICFASRSLSETEQKYSQIDKEALGIYWGVHKFFVYLYGRHFTLVTDHRPLVQIFHPSKSLPALSTSRMLHYAIFLEGFDFEIQYRPNEKHGNADFFSRFPKSKPSKSAVDVHSILHLDIMENFPVSVAEIRKETLADPELKKLYHALLSGSEISSFADFARFKDELNIENGCIVRGVRTLIPQKLRQNILDELHFGHIGMVRMKMLARQYCFWPGIDKDIENLGRSCETCPQKLPAPNKVWHPWNYPEGPWCRLHIDYAEFEGKYLLIIVDAFSKWLEVVPTSNMTATATINILRDQFARFGLPKLVVSDNGTQFASEEFAAFIKQNGIRHAFSAPFHANSNGQAERYVRTIKEALKADTRGSFAERLARSLLGYRRAPNSTTGQSPAELMFKRPLRTRIDLIRENAGDSLRYSKYQPVKCSSYKPNDSVQYRSFGNSKWRSGTVDSKNGMVYDVVDSESGRLQRRHQDQLRHGPPETSSTLVDSQNPPEVSEEPSTSNQPSSSPPEPDPVHMTPPVRRSTRVRRPPRKFLDEEEISDEHIWFKKSVEKIKPFDEFYVWKDPKGYDSSGKPIPPNNWLSMFGGSAWQWSDKRKQFYYHVFSKKQPDLNYRNEKLKQEIKNIIQFWFDKGVSGLRMDAVPYYIEDALLRDEPLSNPSVKEDEYKWPDFNHIYTFNLWEGYELLHELRLFVDEINEKKGGAERCEVNNMNLTMKMKYYGSEKYPIVHFPFNFEFVVANDYFTSIELHEKITGWLENMPKHGVANWVAENHDRYRIGGRFVREYQHLINFLLMMLPGLACLYYGQEIGMVNGPVRPDQRKDPHIEAKTLRLRDFSRTPMQWDDSMNAVLKGSETYVIVMNLGTEMEIVNLTGEIPNLASMLKVMVASDNAGYKKGDTVRPYSTFPHLFIMRPMSVMVLGSKTQNKSAISADTEQVASK</sequence>
<dbReference type="GO" id="GO:0071897">
    <property type="term" value="P:DNA biosynthetic process"/>
    <property type="evidence" value="ECO:0007669"/>
    <property type="project" value="UniProtKB-ARBA"/>
</dbReference>
<dbReference type="SUPFAM" id="SSF50630">
    <property type="entry name" value="Acid proteases"/>
    <property type="match status" value="1"/>
</dbReference>
<comment type="catalytic activity">
    <reaction evidence="1">
        <text>Hydrolysis of terminal, non-reducing (1-&gt;4)-linked alpha-D-glucose residues with release of alpha-D-glucose.</text>
        <dbReference type="EC" id="3.2.1.20"/>
    </reaction>
</comment>
<evidence type="ECO:0000256" key="10">
    <source>
        <dbReference type="ARBA" id="ARBA00023180"/>
    </source>
</evidence>
<dbReference type="Gene3D" id="3.90.400.10">
    <property type="entry name" value="Oligo-1,6-glucosidase, Domain 2"/>
    <property type="match status" value="1"/>
</dbReference>
<dbReference type="PROSITE" id="PS50994">
    <property type="entry name" value="INTEGRASE"/>
    <property type="match status" value="1"/>
</dbReference>
<evidence type="ECO:0000256" key="4">
    <source>
        <dbReference type="ARBA" id="ARBA00022679"/>
    </source>
</evidence>
<dbReference type="PANTHER" id="PTHR37984:SF5">
    <property type="entry name" value="PROTEIN NYNRIN-LIKE"/>
    <property type="match status" value="1"/>
</dbReference>
<dbReference type="GO" id="GO:0004558">
    <property type="term" value="F:alpha-1,4-glucosidase activity"/>
    <property type="evidence" value="ECO:0007669"/>
    <property type="project" value="UniProtKB-EC"/>
</dbReference>
<feature type="region of interest" description="Disordered" evidence="13">
    <location>
        <begin position="1"/>
        <end position="44"/>
    </location>
</feature>
<evidence type="ECO:0000256" key="13">
    <source>
        <dbReference type="SAM" id="MobiDB-lite"/>
    </source>
</evidence>
<dbReference type="GO" id="GO:0042575">
    <property type="term" value="C:DNA polymerase complex"/>
    <property type="evidence" value="ECO:0007669"/>
    <property type="project" value="UniProtKB-ARBA"/>
</dbReference>
<dbReference type="InterPro" id="IPR043502">
    <property type="entry name" value="DNA/RNA_pol_sf"/>
</dbReference>
<evidence type="ECO:0000259" key="15">
    <source>
        <dbReference type="PROSITE" id="PS50994"/>
    </source>
</evidence>
<dbReference type="Gene3D" id="1.10.340.70">
    <property type="match status" value="1"/>
</dbReference>
<evidence type="ECO:0000256" key="5">
    <source>
        <dbReference type="ARBA" id="ARBA00022695"/>
    </source>
</evidence>
<evidence type="ECO:0000256" key="11">
    <source>
        <dbReference type="ARBA" id="ARBA00023268"/>
    </source>
</evidence>
<dbReference type="SUPFAM" id="SSF56672">
    <property type="entry name" value="DNA/RNA polymerases"/>
    <property type="match status" value="1"/>
</dbReference>
<dbReference type="PANTHER" id="PTHR37984">
    <property type="entry name" value="PROTEIN CBG26694"/>
    <property type="match status" value="1"/>
</dbReference>
<dbReference type="InterPro" id="IPR001878">
    <property type="entry name" value="Znf_CCHC"/>
</dbReference>
<dbReference type="Pfam" id="PF00128">
    <property type="entry name" value="Alpha-amylase"/>
    <property type="match status" value="1"/>
</dbReference>
<feature type="region of interest" description="Disordered" evidence="13">
    <location>
        <begin position="1289"/>
        <end position="1315"/>
    </location>
</feature>
<evidence type="ECO:0000313" key="17">
    <source>
        <dbReference type="Proteomes" id="UP001367676"/>
    </source>
</evidence>
<dbReference type="EMBL" id="JBBCAQ010000028">
    <property type="protein sequence ID" value="KAK7585937.1"/>
    <property type="molecule type" value="Genomic_DNA"/>
</dbReference>
<keyword evidence="8" id="KW-0255">Endonuclease</keyword>
<dbReference type="InterPro" id="IPR000477">
    <property type="entry name" value="RT_dom"/>
</dbReference>
<dbReference type="Gene3D" id="3.20.20.80">
    <property type="entry name" value="Glycosidases"/>
    <property type="match status" value="1"/>
</dbReference>
<feature type="compositionally biased region" description="Basic and acidic residues" evidence="13">
    <location>
        <begin position="266"/>
        <end position="279"/>
    </location>
</feature>
<protein>
    <recommendedName>
        <fullName evidence="18">Endonuclease</fullName>
    </recommendedName>
</protein>
<feature type="domain" description="Reverse transcriptase" evidence="14">
    <location>
        <begin position="559"/>
        <end position="751"/>
    </location>
</feature>
<feature type="region of interest" description="Disordered" evidence="13">
    <location>
        <begin position="334"/>
        <end position="374"/>
    </location>
</feature>
<gene>
    <name evidence="16" type="ORF">V9T40_000116</name>
</gene>
<dbReference type="SUPFAM" id="SSF51445">
    <property type="entry name" value="(Trans)glycosidases"/>
    <property type="match status" value="1"/>
</dbReference>
<dbReference type="Pfam" id="PF00665">
    <property type="entry name" value="rve"/>
    <property type="match status" value="1"/>
</dbReference>
<dbReference type="Gene3D" id="2.40.70.10">
    <property type="entry name" value="Acid Proteases"/>
    <property type="match status" value="1"/>
</dbReference>
<evidence type="ECO:0000256" key="8">
    <source>
        <dbReference type="ARBA" id="ARBA00022759"/>
    </source>
</evidence>
<dbReference type="Pfam" id="PF17921">
    <property type="entry name" value="Integrase_H2C2"/>
    <property type="match status" value="1"/>
</dbReference>
<evidence type="ECO:0000259" key="14">
    <source>
        <dbReference type="PROSITE" id="PS50878"/>
    </source>
</evidence>
<dbReference type="InterPro" id="IPR041577">
    <property type="entry name" value="RT_RNaseH_2"/>
</dbReference>
<keyword evidence="12" id="KW-0326">Glycosidase</keyword>
<proteinExistence type="inferred from homology"/>
<dbReference type="InterPro" id="IPR043128">
    <property type="entry name" value="Rev_trsase/Diguanyl_cyclase"/>
</dbReference>
<evidence type="ECO:0000256" key="12">
    <source>
        <dbReference type="ARBA" id="ARBA00023295"/>
    </source>
</evidence>
<dbReference type="Gene3D" id="4.10.60.10">
    <property type="entry name" value="Zinc finger, CCHC-type"/>
    <property type="match status" value="1"/>
</dbReference>
<keyword evidence="8" id="KW-0378">Hydrolase</keyword>
<keyword evidence="3" id="KW-0645">Protease</keyword>
<dbReference type="GO" id="GO:0015074">
    <property type="term" value="P:DNA integration"/>
    <property type="evidence" value="ECO:0007669"/>
    <property type="project" value="InterPro"/>
</dbReference>
<feature type="region of interest" description="Disordered" evidence="13">
    <location>
        <begin position="250"/>
        <end position="299"/>
    </location>
</feature>
<dbReference type="GO" id="GO:0004519">
    <property type="term" value="F:endonuclease activity"/>
    <property type="evidence" value="ECO:0007669"/>
    <property type="project" value="UniProtKB-KW"/>
</dbReference>
<dbReference type="Proteomes" id="UP001367676">
    <property type="component" value="Unassembled WGS sequence"/>
</dbReference>
<dbReference type="FunFam" id="3.30.420.10:FF:000063">
    <property type="entry name" value="Retrovirus-related Pol polyprotein from transposon 297-like Protein"/>
    <property type="match status" value="1"/>
</dbReference>
<feature type="compositionally biased region" description="Acidic residues" evidence="13">
    <location>
        <begin position="363"/>
        <end position="374"/>
    </location>
</feature>
<dbReference type="SMART" id="SM00642">
    <property type="entry name" value="Aamy"/>
    <property type="match status" value="1"/>
</dbReference>